<dbReference type="SUPFAM" id="SSF51261">
    <property type="entry name" value="Duplicated hybrid motif"/>
    <property type="match status" value="1"/>
</dbReference>
<dbReference type="InterPro" id="IPR011055">
    <property type="entry name" value="Dup_hybrid_motif"/>
</dbReference>
<protein>
    <recommendedName>
        <fullName evidence="1">M23ase beta-sheet core domain-containing protein</fullName>
    </recommendedName>
</protein>
<reference evidence="2 3" key="1">
    <citation type="journal article" date="2016" name="Nat. Commun.">
        <title>Thousands of microbial genomes shed light on interconnected biogeochemical processes in an aquifer system.</title>
        <authorList>
            <person name="Anantharaman K."/>
            <person name="Brown C.T."/>
            <person name="Hug L.A."/>
            <person name="Sharon I."/>
            <person name="Castelle C.J."/>
            <person name="Probst A.J."/>
            <person name="Thomas B.C."/>
            <person name="Singh A."/>
            <person name="Wilkins M.J."/>
            <person name="Karaoz U."/>
            <person name="Brodie E.L."/>
            <person name="Williams K.H."/>
            <person name="Hubbard S.S."/>
            <person name="Banfield J.F."/>
        </authorList>
    </citation>
    <scope>NUCLEOTIDE SEQUENCE [LARGE SCALE GENOMIC DNA]</scope>
</reference>
<dbReference type="InterPro" id="IPR016047">
    <property type="entry name" value="M23ase_b-sheet_dom"/>
</dbReference>
<dbReference type="Proteomes" id="UP000176389">
    <property type="component" value="Unassembled WGS sequence"/>
</dbReference>
<organism evidence="2 3">
    <name type="scientific">Candidatus Woykebacteria bacterium RBG_16_43_9</name>
    <dbReference type="NCBI Taxonomy" id="1802596"/>
    <lineage>
        <taxon>Bacteria</taxon>
        <taxon>Candidatus Woykeibacteriota</taxon>
    </lineage>
</organism>
<comment type="caution">
    <text evidence="2">The sequence shown here is derived from an EMBL/GenBank/DDBJ whole genome shotgun (WGS) entry which is preliminary data.</text>
</comment>
<sequence>MLKRRTLRFLSERDLPRRYEQPSFVSSTLALPNHVWFTPEAIIFDAISVYVAVPWLWQVFKRAVPIFVFRILALVLLSLLVVSPKVQAESSTTDAVKSIPIQNKQVIQIATKITADQAPVTRWPVPFSYLSSRFSAYHKGIDIPSKYGQLVYPFKLGKVIFAGWDGGFGKIVVILHEDGFVSKYAHLSAIRVRKNQEVSTKTVVGNVGVTGYATGAHLHFEIHTKDGAADPLYFLP</sequence>
<evidence type="ECO:0000259" key="1">
    <source>
        <dbReference type="Pfam" id="PF01551"/>
    </source>
</evidence>
<feature type="domain" description="M23ase beta-sheet core" evidence="1">
    <location>
        <begin position="137"/>
        <end position="231"/>
    </location>
</feature>
<accession>A0A1G1WCU6</accession>
<dbReference type="InterPro" id="IPR050570">
    <property type="entry name" value="Cell_wall_metabolism_enzyme"/>
</dbReference>
<dbReference type="CDD" id="cd12797">
    <property type="entry name" value="M23_peptidase"/>
    <property type="match status" value="1"/>
</dbReference>
<proteinExistence type="predicted"/>
<dbReference type="EMBL" id="MHCS01000045">
    <property type="protein sequence ID" value="OGY25529.1"/>
    <property type="molecule type" value="Genomic_DNA"/>
</dbReference>
<dbReference type="PANTHER" id="PTHR21666:SF270">
    <property type="entry name" value="MUREIN HYDROLASE ACTIVATOR ENVC"/>
    <property type="match status" value="1"/>
</dbReference>
<dbReference type="Pfam" id="PF01551">
    <property type="entry name" value="Peptidase_M23"/>
    <property type="match status" value="1"/>
</dbReference>
<dbReference type="STRING" id="1802596.A2Z11_03835"/>
<dbReference type="Gene3D" id="2.70.70.10">
    <property type="entry name" value="Glucose Permease (Domain IIA)"/>
    <property type="match status" value="1"/>
</dbReference>
<evidence type="ECO:0000313" key="2">
    <source>
        <dbReference type="EMBL" id="OGY25529.1"/>
    </source>
</evidence>
<gene>
    <name evidence="2" type="ORF">A2Z11_03835</name>
</gene>
<dbReference type="PANTHER" id="PTHR21666">
    <property type="entry name" value="PEPTIDASE-RELATED"/>
    <property type="match status" value="1"/>
</dbReference>
<dbReference type="GO" id="GO:0004222">
    <property type="term" value="F:metalloendopeptidase activity"/>
    <property type="evidence" value="ECO:0007669"/>
    <property type="project" value="TreeGrafter"/>
</dbReference>
<evidence type="ECO:0000313" key="3">
    <source>
        <dbReference type="Proteomes" id="UP000176389"/>
    </source>
</evidence>
<name>A0A1G1WCU6_9BACT</name>
<dbReference type="AlphaFoldDB" id="A0A1G1WCU6"/>